<reference evidence="1" key="1">
    <citation type="submission" date="2022-08" db="EMBL/GenBank/DDBJ databases">
        <authorList>
            <person name="Gutierrez-Valencia J."/>
        </authorList>
    </citation>
    <scope>NUCLEOTIDE SEQUENCE</scope>
</reference>
<comment type="caution">
    <text evidence="1">The sequence shown here is derived from an EMBL/GenBank/DDBJ whole genome shotgun (WGS) entry which is preliminary data.</text>
</comment>
<organism evidence="1 2">
    <name type="scientific">Linum tenue</name>
    <dbReference type="NCBI Taxonomy" id="586396"/>
    <lineage>
        <taxon>Eukaryota</taxon>
        <taxon>Viridiplantae</taxon>
        <taxon>Streptophyta</taxon>
        <taxon>Embryophyta</taxon>
        <taxon>Tracheophyta</taxon>
        <taxon>Spermatophyta</taxon>
        <taxon>Magnoliopsida</taxon>
        <taxon>eudicotyledons</taxon>
        <taxon>Gunneridae</taxon>
        <taxon>Pentapetalae</taxon>
        <taxon>rosids</taxon>
        <taxon>fabids</taxon>
        <taxon>Malpighiales</taxon>
        <taxon>Linaceae</taxon>
        <taxon>Linum</taxon>
    </lineage>
</organism>
<accession>A0AAV0PTA0</accession>
<protein>
    <submittedName>
        <fullName evidence="1">Uncharacterized protein</fullName>
    </submittedName>
</protein>
<keyword evidence="2" id="KW-1185">Reference proteome</keyword>
<sequence>SLALSSSASVLSPAVFRRCRRVPHLGLAFSILIPSSLSSVVAAMDSGVMIPLKGLSIPQQKRVFDLLARQDLKKLLEIVSANLALELLRSIIQIASGPNQNDQDPLYRQMLDNAAEFQLCSGAATQFITLARQDVVGHILDIEAYPTRSNRNWTR</sequence>
<feature type="non-terminal residue" evidence="1">
    <location>
        <position position="1"/>
    </location>
</feature>
<dbReference type="Proteomes" id="UP001154282">
    <property type="component" value="Unassembled WGS sequence"/>
</dbReference>
<feature type="non-terminal residue" evidence="1">
    <location>
        <position position="155"/>
    </location>
</feature>
<evidence type="ECO:0000313" key="1">
    <source>
        <dbReference type="EMBL" id="CAI0473393.1"/>
    </source>
</evidence>
<gene>
    <name evidence="1" type="ORF">LITE_LOCUS39614</name>
</gene>
<dbReference type="EMBL" id="CAMGYJ010000009">
    <property type="protein sequence ID" value="CAI0473393.1"/>
    <property type="molecule type" value="Genomic_DNA"/>
</dbReference>
<proteinExistence type="predicted"/>
<dbReference type="AlphaFoldDB" id="A0AAV0PTA0"/>
<evidence type="ECO:0000313" key="2">
    <source>
        <dbReference type="Proteomes" id="UP001154282"/>
    </source>
</evidence>
<name>A0AAV0PTA0_9ROSI</name>